<dbReference type="AlphaFoldDB" id="A0A6V8QY31"/>
<dbReference type="PROSITE" id="PS51257">
    <property type="entry name" value="PROKAR_LIPOPROTEIN"/>
    <property type="match status" value="1"/>
</dbReference>
<comment type="caution">
    <text evidence="1">The sequence shown here is derived from an EMBL/GenBank/DDBJ whole genome shotgun (WGS) entry which is preliminary data.</text>
</comment>
<protein>
    <submittedName>
        <fullName evidence="1">Uncharacterized protein</fullName>
    </submittedName>
</protein>
<reference evidence="1 2" key="1">
    <citation type="submission" date="2020-07" db="EMBL/GenBank/DDBJ databases">
        <title>Trichoderma asperellum IC-1 whole genome shotgun sequence.</title>
        <authorList>
            <person name="Kanamasa S."/>
            <person name="Takahashi H."/>
        </authorList>
    </citation>
    <scope>NUCLEOTIDE SEQUENCE [LARGE SCALE GENOMIC DNA]</scope>
    <source>
        <strain evidence="1 2">IC-1</strain>
    </source>
</reference>
<accession>A0A6V8QY31</accession>
<evidence type="ECO:0000313" key="1">
    <source>
        <dbReference type="EMBL" id="GFP57577.1"/>
    </source>
</evidence>
<gene>
    <name evidence="1" type="ORF">TASIC1_0008041800</name>
</gene>
<sequence length="75" mass="7984">MEFSTFRSHMQRLGVKAGLLSARLHVIPVSALASCSPPDAANGHDWPLLTLLRRLGSVNSGANPTVTSTQLYPGL</sequence>
<organism evidence="1 2">
    <name type="scientific">Trichoderma asperellum</name>
    <name type="common">Filamentous fungus</name>
    <dbReference type="NCBI Taxonomy" id="101201"/>
    <lineage>
        <taxon>Eukaryota</taxon>
        <taxon>Fungi</taxon>
        <taxon>Dikarya</taxon>
        <taxon>Ascomycota</taxon>
        <taxon>Pezizomycotina</taxon>
        <taxon>Sordariomycetes</taxon>
        <taxon>Hypocreomycetidae</taxon>
        <taxon>Hypocreales</taxon>
        <taxon>Hypocreaceae</taxon>
        <taxon>Trichoderma</taxon>
    </lineage>
</organism>
<evidence type="ECO:0000313" key="2">
    <source>
        <dbReference type="Proteomes" id="UP000517252"/>
    </source>
</evidence>
<dbReference type="Proteomes" id="UP000517252">
    <property type="component" value="Unassembled WGS sequence"/>
</dbReference>
<dbReference type="EMBL" id="BLZH01000008">
    <property type="protein sequence ID" value="GFP57577.1"/>
    <property type="molecule type" value="Genomic_DNA"/>
</dbReference>
<name>A0A6V8QY31_TRIAP</name>
<proteinExistence type="predicted"/>